<dbReference type="GO" id="GO:0004252">
    <property type="term" value="F:serine-type endopeptidase activity"/>
    <property type="evidence" value="ECO:0007669"/>
    <property type="project" value="UniProtKB-UniRule"/>
</dbReference>
<dbReference type="PANTHER" id="PTHR43806:SF65">
    <property type="entry name" value="SERINE PROTEASE APRX"/>
    <property type="match status" value="1"/>
</dbReference>
<evidence type="ECO:0000259" key="8">
    <source>
        <dbReference type="Pfam" id="PF00082"/>
    </source>
</evidence>
<name>A0A7W9JER0_9ACTN</name>
<feature type="active site" description="Charge relay system" evidence="5 6">
    <location>
        <position position="224"/>
    </location>
</feature>
<evidence type="ECO:0000256" key="1">
    <source>
        <dbReference type="ARBA" id="ARBA00011073"/>
    </source>
</evidence>
<dbReference type="AlphaFoldDB" id="A0A7W9JER0"/>
<dbReference type="InterPro" id="IPR017297">
    <property type="entry name" value="Peptidase_S8A_DPH-A"/>
</dbReference>
<dbReference type="InterPro" id="IPR000209">
    <property type="entry name" value="Peptidase_S8/S53_dom"/>
</dbReference>
<evidence type="ECO:0000256" key="4">
    <source>
        <dbReference type="ARBA" id="ARBA00022825"/>
    </source>
</evidence>
<dbReference type="PROSITE" id="PS00136">
    <property type="entry name" value="SUBTILASE_ASP"/>
    <property type="match status" value="1"/>
</dbReference>
<dbReference type="RefSeq" id="WP_184803389.1">
    <property type="nucleotide sequence ID" value="NZ_JACHMY010000001.1"/>
</dbReference>
<dbReference type="InterPro" id="IPR015500">
    <property type="entry name" value="Peptidase_S8_subtilisin-rel"/>
</dbReference>
<comment type="caution">
    <text evidence="9">The sequence shown here is derived from an EMBL/GenBank/DDBJ whole genome shotgun (WGS) entry which is preliminary data.</text>
</comment>
<gene>
    <name evidence="9" type="ORF">HDA39_007510</name>
</gene>
<evidence type="ECO:0000256" key="3">
    <source>
        <dbReference type="ARBA" id="ARBA00022801"/>
    </source>
</evidence>
<evidence type="ECO:0000256" key="2">
    <source>
        <dbReference type="ARBA" id="ARBA00022670"/>
    </source>
</evidence>
<dbReference type="Pfam" id="PF00082">
    <property type="entry name" value="Peptidase_S8"/>
    <property type="match status" value="1"/>
</dbReference>
<feature type="active site" description="Charge relay system" evidence="5 6">
    <location>
        <position position="432"/>
    </location>
</feature>
<dbReference type="InterPro" id="IPR023828">
    <property type="entry name" value="Peptidase_S8_Ser-AS"/>
</dbReference>
<dbReference type="PROSITE" id="PS00138">
    <property type="entry name" value="SUBTILASE_SER"/>
    <property type="match status" value="1"/>
</dbReference>
<keyword evidence="3 6" id="KW-0378">Hydrolase</keyword>
<keyword evidence="10" id="KW-1185">Reference proteome</keyword>
<evidence type="ECO:0000256" key="5">
    <source>
        <dbReference type="PIRSR" id="PIRSR615500-1"/>
    </source>
</evidence>
<dbReference type="EMBL" id="JACHMY010000001">
    <property type="protein sequence ID" value="MBB5840776.1"/>
    <property type="molecule type" value="Genomic_DNA"/>
</dbReference>
<dbReference type="SUPFAM" id="SSF52743">
    <property type="entry name" value="Subtilisin-like"/>
    <property type="match status" value="1"/>
</dbReference>
<keyword evidence="4 6" id="KW-0720">Serine protease</keyword>
<evidence type="ECO:0000313" key="10">
    <source>
        <dbReference type="Proteomes" id="UP000549971"/>
    </source>
</evidence>
<dbReference type="InterPro" id="IPR022398">
    <property type="entry name" value="Peptidase_S8_His-AS"/>
</dbReference>
<feature type="active site" description="Charge relay system" evidence="5 6">
    <location>
        <position position="255"/>
    </location>
</feature>
<keyword evidence="2 6" id="KW-0645">Protease</keyword>
<dbReference type="Proteomes" id="UP000549971">
    <property type="component" value="Unassembled WGS sequence"/>
</dbReference>
<proteinExistence type="inferred from homology"/>
<dbReference type="InterPro" id="IPR023827">
    <property type="entry name" value="Peptidase_S8_Asp-AS"/>
</dbReference>
<dbReference type="Gene3D" id="3.40.50.200">
    <property type="entry name" value="Peptidase S8/S53 domain"/>
    <property type="match status" value="1"/>
</dbReference>
<comment type="similarity">
    <text evidence="1 6 7">Belongs to the peptidase S8 family.</text>
</comment>
<protein>
    <submittedName>
        <fullName evidence="9">Subtilisin family serine protease</fullName>
    </submittedName>
</protein>
<feature type="domain" description="Peptidase S8/S53" evidence="8">
    <location>
        <begin position="215"/>
        <end position="476"/>
    </location>
</feature>
<dbReference type="GO" id="GO:0006508">
    <property type="term" value="P:proteolysis"/>
    <property type="evidence" value="ECO:0007669"/>
    <property type="project" value="UniProtKB-KW"/>
</dbReference>
<dbReference type="PRINTS" id="PR00723">
    <property type="entry name" value="SUBTILISIN"/>
</dbReference>
<evidence type="ECO:0000256" key="6">
    <source>
        <dbReference type="PROSITE-ProRule" id="PRU01240"/>
    </source>
</evidence>
<accession>A0A7W9JER0</accession>
<sequence length="1102" mass="115593">MERRKRWLTAATGVLAGALAIGVVEGPGAHAQQQPDAGALPSATSRSTQVVTLVTGDRVVVNGKNVTVDPGPGRDKVVFKLQRSRGRLSVLPLDVSSAVTSGKLDRRLFDVSGLLEMGYDDQRSTTIPLIVSTQGRSAAKPLPGATKTKDLPAIGATAVTVDKSTTGQFLRQVTGQTRDAAAIDHVWLDAKRKVLLDKSVPQIGAPKAWQAGFTGKGVKVAILDTGIDPKHPDFKGRIGATKNFTTDPSGDQFGHGTHVASTVAGSGAASGGKYKGVAPDATLLDGKVCDNGGSCSDSAMLAGLQWAAVEQKAKVVNFSIGGPDTPEVDPIEAAINQLTARTGTLFVVAAGNEGPGDGTVSSPGSADAALTVGAVDKSDQLAEFSSRGPRVGDGAIKPDVTGPGVDIVAARAKDADIGDPVGTQYLMLSGTSMATPHVAGTAALLAQQHPAWKANELKPVVMGSAKVIAGQTVYQQGAGRVDAGQAITQLLTATPGSLSFGKALWPHADDKPVAKQVAFRNLGTAAVTLKLQLTATGPDGKPAPATAFKLAAQSVTVPAGGTASVTVTSDTRHQGADGQYAGRLVATGGSTSLGVPLAVEKEIESYDVTVKHLGPDGKGTAVNYTTLLGLDGEQFVAVRTDAQGTAKLRLPKGEYFVDGNLLDAKERIYQLVWPKLVVDRATTVAVDARKAGPVRMTLPRSDARLARAEIGYERPIGGFVQSNSTYAQGLDQMFVGSMGPAVPADQMRSFVASRWGVPGKNGDFRNTPYTYDLLQGRTGSYFTGYQRTVRDHELAELSTLYTADHAGQQVFDERFGALPGLQMSASGWPIPYSVPSRVTHLLEAKGVTWAAQVNTFVEDGEYYTFPLAYSSTDASFRPGASYGERWGAAAATMDVAGGGVYREGNVMDLFLFPNGDGDGHDGMSDEVVASSTKLFRDGKLYDESPIPGQLYLEDVPAGKASYRLEIVQNRPMLQLANRMEGVWTFSSQDTGETKELLPLKAVRFTPRVDERNAVKRQPVSVLDLAVTSAPGAKVTPAKSVVVQVSGDGGKTWQRASVLPAGKGKYKAVFKTPTGQLVSLKSVVVDRDGNTATQTVLNAYRLR</sequence>
<evidence type="ECO:0000313" key="9">
    <source>
        <dbReference type="EMBL" id="MBB5840776.1"/>
    </source>
</evidence>
<dbReference type="InterPro" id="IPR050131">
    <property type="entry name" value="Peptidase_S8_subtilisin-like"/>
</dbReference>
<evidence type="ECO:0000256" key="7">
    <source>
        <dbReference type="RuleBase" id="RU003355"/>
    </source>
</evidence>
<dbReference type="CDD" id="cd07487">
    <property type="entry name" value="Peptidases_S8_1"/>
    <property type="match status" value="1"/>
</dbReference>
<dbReference type="PROSITE" id="PS51892">
    <property type="entry name" value="SUBTILASE"/>
    <property type="match status" value="1"/>
</dbReference>
<organism evidence="9 10">
    <name type="scientific">Kribbella italica</name>
    <dbReference type="NCBI Taxonomy" id="1540520"/>
    <lineage>
        <taxon>Bacteria</taxon>
        <taxon>Bacillati</taxon>
        <taxon>Actinomycetota</taxon>
        <taxon>Actinomycetes</taxon>
        <taxon>Propionibacteriales</taxon>
        <taxon>Kribbellaceae</taxon>
        <taxon>Kribbella</taxon>
    </lineage>
</organism>
<dbReference type="PANTHER" id="PTHR43806">
    <property type="entry name" value="PEPTIDASE S8"/>
    <property type="match status" value="1"/>
</dbReference>
<reference evidence="9 10" key="1">
    <citation type="submission" date="2020-08" db="EMBL/GenBank/DDBJ databases">
        <title>Sequencing the genomes of 1000 actinobacteria strains.</title>
        <authorList>
            <person name="Klenk H.-P."/>
        </authorList>
    </citation>
    <scope>NUCLEOTIDE SEQUENCE [LARGE SCALE GENOMIC DNA]</scope>
    <source>
        <strain evidence="9 10">DSM 28967</strain>
    </source>
</reference>
<dbReference type="InterPro" id="IPR036852">
    <property type="entry name" value="Peptidase_S8/S53_dom_sf"/>
</dbReference>
<dbReference type="PROSITE" id="PS00137">
    <property type="entry name" value="SUBTILASE_HIS"/>
    <property type="match status" value="1"/>
</dbReference>
<dbReference type="PIRSF" id="PIRSF037854">
    <property type="entry name" value="Dihydropyridine_esterase"/>
    <property type="match status" value="1"/>
</dbReference>